<dbReference type="GO" id="GO:0008270">
    <property type="term" value="F:zinc ion binding"/>
    <property type="evidence" value="ECO:0007669"/>
    <property type="project" value="UniProtKB-KW"/>
</dbReference>
<keyword evidence="3" id="KW-0862">Zinc</keyword>
<dbReference type="UniPathway" id="UPA00143"/>
<protein>
    <recommendedName>
        <fullName evidence="5">RING-type domain-containing protein</fullName>
    </recommendedName>
</protein>
<dbReference type="Gene3D" id="3.30.40.10">
    <property type="entry name" value="Zinc/RING finger domain, C3HC4 (zinc finger)"/>
    <property type="match status" value="1"/>
</dbReference>
<evidence type="ECO:0000256" key="1">
    <source>
        <dbReference type="ARBA" id="ARBA00022723"/>
    </source>
</evidence>
<dbReference type="InterPro" id="IPR001841">
    <property type="entry name" value="Znf_RING"/>
</dbReference>
<evidence type="ECO:0000256" key="2">
    <source>
        <dbReference type="ARBA" id="ARBA00022771"/>
    </source>
</evidence>
<dbReference type="STRING" id="61424.A0A2T9Y6C1"/>
<dbReference type="PANTHER" id="PTHR14155">
    <property type="entry name" value="RING FINGER DOMAIN-CONTAINING"/>
    <property type="match status" value="1"/>
</dbReference>
<comment type="caution">
    <text evidence="6">The sequence shown here is derived from an EMBL/GenBank/DDBJ whole genome shotgun (WGS) entry which is preliminary data.</text>
</comment>
<dbReference type="Pfam" id="PF13639">
    <property type="entry name" value="zf-RING_2"/>
    <property type="match status" value="1"/>
</dbReference>
<dbReference type="PROSITE" id="PS50089">
    <property type="entry name" value="ZF_RING_2"/>
    <property type="match status" value="1"/>
</dbReference>
<evidence type="ECO:0000256" key="3">
    <source>
        <dbReference type="ARBA" id="ARBA00022833"/>
    </source>
</evidence>
<feature type="domain" description="RING-type" evidence="5">
    <location>
        <begin position="167"/>
        <end position="209"/>
    </location>
</feature>
<dbReference type="OrthoDB" id="8062037at2759"/>
<keyword evidence="7" id="KW-1185">Reference proteome</keyword>
<evidence type="ECO:0000259" key="5">
    <source>
        <dbReference type="PROSITE" id="PS50089"/>
    </source>
</evidence>
<dbReference type="InterPro" id="IPR013083">
    <property type="entry name" value="Znf_RING/FYVE/PHD"/>
</dbReference>
<keyword evidence="1" id="KW-0479">Metal-binding</keyword>
<reference evidence="6 7" key="1">
    <citation type="journal article" date="2018" name="MBio">
        <title>Comparative Genomics Reveals the Core Gene Toolbox for the Fungus-Insect Symbiosis.</title>
        <authorList>
            <person name="Wang Y."/>
            <person name="Stata M."/>
            <person name="Wang W."/>
            <person name="Stajich J.E."/>
            <person name="White M.M."/>
            <person name="Moncalvo J.M."/>
        </authorList>
    </citation>
    <scope>NUCLEOTIDE SEQUENCE [LARGE SCALE GENOMIC DNA]</scope>
    <source>
        <strain evidence="6 7">AUS-77-4</strain>
    </source>
</reference>
<accession>A0A2T9Y6C1</accession>
<dbReference type="GO" id="GO:0016567">
    <property type="term" value="P:protein ubiquitination"/>
    <property type="evidence" value="ECO:0007669"/>
    <property type="project" value="UniProtKB-UniPathway"/>
</dbReference>
<evidence type="ECO:0000313" key="7">
    <source>
        <dbReference type="Proteomes" id="UP000245699"/>
    </source>
</evidence>
<dbReference type="SMART" id="SM00184">
    <property type="entry name" value="RING"/>
    <property type="match status" value="1"/>
</dbReference>
<keyword evidence="2 4" id="KW-0863">Zinc-finger</keyword>
<evidence type="ECO:0000313" key="6">
    <source>
        <dbReference type="EMBL" id="PVU87844.1"/>
    </source>
</evidence>
<sequence>MSDTETNPLLLLFFYILFVKVFRKSIVSQTVIQGRQTRIFILSENIRNIQDFNTDTNATALQISRIKKLVSNTDLESYPVIKLSYYYEEILKNRNKIQKRTSGTDHIYTYENISCNDTILSGSATITCVGDGRVVEKDTNVKCAAMNEVTVENVVSDDGHKENDVECQICFEKIELTEDIRLISCNHLFHTQCIDTWLTTRSSFCPICRHDLRLTISEEGGSTNLNNNQNMRWEASVIDFSGLSGRGTFDVPGGRQ</sequence>
<gene>
    <name evidence="6" type="ORF">BB559_005863</name>
</gene>
<dbReference type="PANTHER" id="PTHR14155:SF627">
    <property type="entry name" value="OS06G0192800 PROTEIN"/>
    <property type="match status" value="1"/>
</dbReference>
<evidence type="ECO:0000256" key="4">
    <source>
        <dbReference type="PROSITE-ProRule" id="PRU00175"/>
    </source>
</evidence>
<dbReference type="Proteomes" id="UP000245699">
    <property type="component" value="Unassembled WGS sequence"/>
</dbReference>
<dbReference type="CDD" id="cd16454">
    <property type="entry name" value="RING-H2_PA-TM-RING"/>
    <property type="match status" value="1"/>
</dbReference>
<name>A0A2T9Y6C1_9FUNG</name>
<proteinExistence type="predicted"/>
<dbReference type="InterPro" id="IPR053238">
    <property type="entry name" value="RING-H2_zinc_finger"/>
</dbReference>
<organism evidence="6 7">
    <name type="scientific">Furculomyces boomerangus</name>
    <dbReference type="NCBI Taxonomy" id="61424"/>
    <lineage>
        <taxon>Eukaryota</taxon>
        <taxon>Fungi</taxon>
        <taxon>Fungi incertae sedis</taxon>
        <taxon>Zoopagomycota</taxon>
        <taxon>Kickxellomycotina</taxon>
        <taxon>Harpellomycetes</taxon>
        <taxon>Harpellales</taxon>
        <taxon>Harpellaceae</taxon>
        <taxon>Furculomyces</taxon>
    </lineage>
</organism>
<dbReference type="AlphaFoldDB" id="A0A2T9Y6C1"/>
<dbReference type="EMBL" id="MBFT01000684">
    <property type="protein sequence ID" value="PVU87844.1"/>
    <property type="molecule type" value="Genomic_DNA"/>
</dbReference>
<dbReference type="SUPFAM" id="SSF57850">
    <property type="entry name" value="RING/U-box"/>
    <property type="match status" value="1"/>
</dbReference>